<dbReference type="AlphaFoldDB" id="A0AAQ3JLL6"/>
<evidence type="ECO:0000256" key="1">
    <source>
        <dbReference type="ARBA" id="ARBA00005510"/>
    </source>
</evidence>
<evidence type="ECO:0000259" key="7">
    <source>
        <dbReference type="PROSITE" id="PS50888"/>
    </source>
</evidence>
<gene>
    <name evidence="8" type="ORF">Cni_G00917</name>
</gene>
<keyword evidence="5" id="KW-0539">Nucleus</keyword>
<accession>A0AAQ3JLL6</accession>
<evidence type="ECO:0000256" key="3">
    <source>
        <dbReference type="ARBA" id="ARBA00023125"/>
    </source>
</evidence>
<evidence type="ECO:0000256" key="6">
    <source>
        <dbReference type="SAM" id="MobiDB-lite"/>
    </source>
</evidence>
<evidence type="ECO:0000256" key="4">
    <source>
        <dbReference type="ARBA" id="ARBA00023163"/>
    </source>
</evidence>
<dbReference type="PANTHER" id="PTHR45844:SF2">
    <property type="entry name" value="TRANSCRIPTION FACTOR BHLH30"/>
    <property type="match status" value="1"/>
</dbReference>
<dbReference type="EMBL" id="CP136890">
    <property type="protein sequence ID" value="WOK92226.1"/>
    <property type="molecule type" value="Genomic_DNA"/>
</dbReference>
<dbReference type="PROSITE" id="PS50888">
    <property type="entry name" value="BHLH"/>
    <property type="match status" value="1"/>
</dbReference>
<dbReference type="FunFam" id="4.10.280.10:FF:000070">
    <property type="entry name" value="transcription factor bHLH30"/>
    <property type="match status" value="1"/>
</dbReference>
<name>A0AAQ3JLL6_9LILI</name>
<dbReference type="SMART" id="SM00353">
    <property type="entry name" value="HLH"/>
    <property type="match status" value="1"/>
</dbReference>
<dbReference type="GO" id="GO:0003677">
    <property type="term" value="F:DNA binding"/>
    <property type="evidence" value="ECO:0007669"/>
    <property type="project" value="UniProtKB-KW"/>
</dbReference>
<evidence type="ECO:0000256" key="2">
    <source>
        <dbReference type="ARBA" id="ARBA00023015"/>
    </source>
</evidence>
<protein>
    <recommendedName>
        <fullName evidence="7">BHLH domain-containing protein</fullName>
    </recommendedName>
</protein>
<evidence type="ECO:0000313" key="8">
    <source>
        <dbReference type="EMBL" id="WOK92226.1"/>
    </source>
</evidence>
<dbReference type="CDD" id="cd04873">
    <property type="entry name" value="ACT_UUR-ACR-like"/>
    <property type="match status" value="1"/>
</dbReference>
<keyword evidence="2" id="KW-0805">Transcription regulation</keyword>
<comment type="similarity">
    <text evidence="1">Belongs to the bHLH protein family.</text>
</comment>
<sequence length="354" mass="38226">MENQIEVPYHMLHGYGGGEGCFFPGGDATAAATAINPALPWCLPSIPAHHQLSNNNLVQLDQELLCPPSLPPLAPHPLYGDLYNNRTTLSTAGLQFPYDGGVLVGSSSDSPGVLMEGGNSTCMGYSLNRFLRAEGSASSSLFGTIHAELGKLTAQEIMDAKALVASRNHSEAERRRRERINGHLAKLRSMLPNTTKTDKASLLAEVIQHVKELKRQTSEIAEESPLPTEADELTVDSACDEDGKFIVRASLCCDDRPDLLPDLINALKTLRLRVLKAEIITVGGRVKKVLAISDEQDADDDDDDDDRQHLVTAVQEALRAVVEQTAKHDSSSAGGSKRQRTTSLPGMTIEHSSS</sequence>
<dbReference type="Proteomes" id="UP001327560">
    <property type="component" value="Chromosome 1"/>
</dbReference>
<dbReference type="GO" id="GO:0003700">
    <property type="term" value="F:DNA-binding transcription factor activity"/>
    <property type="evidence" value="ECO:0007669"/>
    <property type="project" value="InterPro"/>
</dbReference>
<dbReference type="SUPFAM" id="SSF47459">
    <property type="entry name" value="HLH, helix-loop-helix DNA-binding domain"/>
    <property type="match status" value="1"/>
</dbReference>
<dbReference type="InterPro" id="IPR036638">
    <property type="entry name" value="HLH_DNA-bd_sf"/>
</dbReference>
<dbReference type="Pfam" id="PF00010">
    <property type="entry name" value="HLH"/>
    <property type="match status" value="1"/>
</dbReference>
<keyword evidence="3" id="KW-0238">DNA-binding</keyword>
<dbReference type="GO" id="GO:0046983">
    <property type="term" value="F:protein dimerization activity"/>
    <property type="evidence" value="ECO:0007669"/>
    <property type="project" value="InterPro"/>
</dbReference>
<feature type="region of interest" description="Disordered" evidence="6">
    <location>
        <begin position="323"/>
        <end position="354"/>
    </location>
</feature>
<feature type="compositionally biased region" description="Polar residues" evidence="6">
    <location>
        <begin position="341"/>
        <end position="354"/>
    </location>
</feature>
<evidence type="ECO:0000256" key="5">
    <source>
        <dbReference type="ARBA" id="ARBA00023242"/>
    </source>
</evidence>
<reference evidence="8 9" key="1">
    <citation type="submission" date="2023-10" db="EMBL/GenBank/DDBJ databases">
        <title>Chromosome-scale genome assembly provides insights into flower coloration mechanisms of Canna indica.</title>
        <authorList>
            <person name="Li C."/>
        </authorList>
    </citation>
    <scope>NUCLEOTIDE SEQUENCE [LARGE SCALE GENOMIC DNA]</scope>
    <source>
        <tissue evidence="8">Flower</tissue>
    </source>
</reference>
<keyword evidence="9" id="KW-1185">Reference proteome</keyword>
<organism evidence="8 9">
    <name type="scientific">Canna indica</name>
    <name type="common">Indian-shot</name>
    <dbReference type="NCBI Taxonomy" id="4628"/>
    <lineage>
        <taxon>Eukaryota</taxon>
        <taxon>Viridiplantae</taxon>
        <taxon>Streptophyta</taxon>
        <taxon>Embryophyta</taxon>
        <taxon>Tracheophyta</taxon>
        <taxon>Spermatophyta</taxon>
        <taxon>Magnoliopsida</taxon>
        <taxon>Liliopsida</taxon>
        <taxon>Zingiberales</taxon>
        <taxon>Cannaceae</taxon>
        <taxon>Canna</taxon>
    </lineage>
</organism>
<feature type="domain" description="BHLH" evidence="7">
    <location>
        <begin position="164"/>
        <end position="213"/>
    </location>
</feature>
<keyword evidence="4" id="KW-0804">Transcription</keyword>
<dbReference type="PANTHER" id="PTHR45844">
    <property type="entry name" value="TRANSCRIPTION FACTOR BHLH30"/>
    <property type="match status" value="1"/>
</dbReference>
<dbReference type="InterPro" id="IPR011598">
    <property type="entry name" value="bHLH_dom"/>
</dbReference>
<proteinExistence type="inferred from homology"/>
<dbReference type="InterPro" id="IPR045847">
    <property type="entry name" value="AIG1-like"/>
</dbReference>
<dbReference type="Gene3D" id="4.10.280.10">
    <property type="entry name" value="Helix-loop-helix DNA-binding domain"/>
    <property type="match status" value="1"/>
</dbReference>
<evidence type="ECO:0000313" key="9">
    <source>
        <dbReference type="Proteomes" id="UP001327560"/>
    </source>
</evidence>
<dbReference type="CDD" id="cd11455">
    <property type="entry name" value="bHLH_AtAIG1_like"/>
    <property type="match status" value="1"/>
</dbReference>